<keyword evidence="1" id="KW-0805">Transcription regulation</keyword>
<dbReference type="InterPro" id="IPR011075">
    <property type="entry name" value="TetR_C"/>
</dbReference>
<gene>
    <name evidence="6" type="ORF">DSM104443_02926</name>
</gene>
<keyword evidence="7" id="KW-1185">Reference proteome</keyword>
<evidence type="ECO:0000256" key="3">
    <source>
        <dbReference type="ARBA" id="ARBA00023163"/>
    </source>
</evidence>
<accession>A0A6M4GZK7</accession>
<dbReference type="EMBL" id="CP053069">
    <property type="protein sequence ID" value="QJR11843.1"/>
    <property type="molecule type" value="Genomic_DNA"/>
</dbReference>
<protein>
    <recommendedName>
        <fullName evidence="5">HTH tetR-type domain-containing protein</fullName>
    </recommendedName>
</protein>
<dbReference type="PROSITE" id="PS50977">
    <property type="entry name" value="HTH_TETR_2"/>
    <property type="match status" value="1"/>
</dbReference>
<evidence type="ECO:0000256" key="4">
    <source>
        <dbReference type="PROSITE-ProRule" id="PRU00335"/>
    </source>
</evidence>
<evidence type="ECO:0000259" key="5">
    <source>
        <dbReference type="PROSITE" id="PS50977"/>
    </source>
</evidence>
<evidence type="ECO:0000313" key="7">
    <source>
        <dbReference type="Proteomes" id="UP000501534"/>
    </source>
</evidence>
<dbReference type="AlphaFoldDB" id="A0A6M4GZK7"/>
<evidence type="ECO:0000256" key="2">
    <source>
        <dbReference type="ARBA" id="ARBA00023125"/>
    </source>
</evidence>
<name>A0A6M4GZK7_9PROT</name>
<feature type="DNA-binding region" description="H-T-H motif" evidence="4">
    <location>
        <begin position="36"/>
        <end position="55"/>
    </location>
</feature>
<dbReference type="Proteomes" id="UP000501534">
    <property type="component" value="Chromosome"/>
</dbReference>
<dbReference type="Pfam" id="PF00440">
    <property type="entry name" value="TetR_N"/>
    <property type="match status" value="1"/>
</dbReference>
<dbReference type="Gene3D" id="1.10.10.60">
    <property type="entry name" value="Homeodomain-like"/>
    <property type="match status" value="1"/>
</dbReference>
<proteinExistence type="predicted"/>
<dbReference type="RefSeq" id="WP_246232275.1">
    <property type="nucleotide sequence ID" value="NZ_CP053069.1"/>
</dbReference>
<feature type="domain" description="HTH tetR-type" evidence="5">
    <location>
        <begin position="13"/>
        <end position="73"/>
    </location>
</feature>
<evidence type="ECO:0000313" key="6">
    <source>
        <dbReference type="EMBL" id="QJR11843.1"/>
    </source>
</evidence>
<dbReference type="GO" id="GO:0003677">
    <property type="term" value="F:DNA binding"/>
    <property type="evidence" value="ECO:0007669"/>
    <property type="project" value="UniProtKB-UniRule"/>
</dbReference>
<sequence>MNALAMRQNTKGESTRAQILEAAVQMASESGFEALTIGSLAEKTGLSKSGLFAHFGSKLDLQIATLDEAARRFTESVFLPALKVPRGLKRLQALFEGWVDWPGRASLKGCPLNSASEEYNHQPGPMRDAVMERQRLLERELAKAAHMAVDAGELAPGTDTSQIAFEMVGIVLSYYRCELLIGHDPARQRALTAFQRLVDSARPQSSASLAAVRR</sequence>
<reference evidence="6 7" key="1">
    <citation type="submission" date="2020-04" db="EMBL/GenBank/DDBJ databases">
        <title>Usitatibacter rugosus gen. nov., sp. nov. and Usitatibacter palustris sp. nov., novel members of Usitatibacteraceae fam. nov. within the order Nitrosomonadales isolated from soil.</title>
        <authorList>
            <person name="Huber K.J."/>
            <person name="Neumann-Schaal M."/>
            <person name="Geppert A."/>
            <person name="Luckner M."/>
            <person name="Wanner G."/>
            <person name="Overmann J."/>
        </authorList>
    </citation>
    <scope>NUCLEOTIDE SEQUENCE [LARGE SCALE GENOMIC DNA]</scope>
    <source>
        <strain evidence="6 7">0125_3</strain>
    </source>
</reference>
<dbReference type="Pfam" id="PF16925">
    <property type="entry name" value="TetR_C_13"/>
    <property type="match status" value="1"/>
</dbReference>
<dbReference type="InterPro" id="IPR009057">
    <property type="entry name" value="Homeodomain-like_sf"/>
</dbReference>
<dbReference type="InterPro" id="IPR036271">
    <property type="entry name" value="Tet_transcr_reg_TetR-rel_C_sf"/>
</dbReference>
<dbReference type="PRINTS" id="PR00455">
    <property type="entry name" value="HTHTETR"/>
</dbReference>
<evidence type="ECO:0000256" key="1">
    <source>
        <dbReference type="ARBA" id="ARBA00023015"/>
    </source>
</evidence>
<dbReference type="PANTHER" id="PTHR47506">
    <property type="entry name" value="TRANSCRIPTIONAL REGULATORY PROTEIN"/>
    <property type="match status" value="1"/>
</dbReference>
<keyword evidence="2 4" id="KW-0238">DNA-binding</keyword>
<dbReference type="KEGG" id="uru:DSM104443_02926"/>
<dbReference type="SUPFAM" id="SSF48498">
    <property type="entry name" value="Tetracyclin repressor-like, C-terminal domain"/>
    <property type="match status" value="1"/>
</dbReference>
<dbReference type="SUPFAM" id="SSF46689">
    <property type="entry name" value="Homeodomain-like"/>
    <property type="match status" value="1"/>
</dbReference>
<organism evidence="6 7">
    <name type="scientific">Usitatibacter rugosus</name>
    <dbReference type="NCBI Taxonomy" id="2732067"/>
    <lineage>
        <taxon>Bacteria</taxon>
        <taxon>Pseudomonadati</taxon>
        <taxon>Pseudomonadota</taxon>
        <taxon>Betaproteobacteria</taxon>
        <taxon>Nitrosomonadales</taxon>
        <taxon>Usitatibacteraceae</taxon>
        <taxon>Usitatibacter</taxon>
    </lineage>
</organism>
<dbReference type="Gene3D" id="1.10.357.10">
    <property type="entry name" value="Tetracycline Repressor, domain 2"/>
    <property type="match status" value="1"/>
</dbReference>
<dbReference type="InterPro" id="IPR001647">
    <property type="entry name" value="HTH_TetR"/>
</dbReference>
<dbReference type="PANTHER" id="PTHR47506:SF6">
    <property type="entry name" value="HTH-TYPE TRANSCRIPTIONAL REPRESSOR NEMR"/>
    <property type="match status" value="1"/>
</dbReference>
<keyword evidence="3" id="KW-0804">Transcription</keyword>